<dbReference type="EMBL" id="LT608328">
    <property type="protein sequence ID" value="SCM55270.1"/>
    <property type="molecule type" value="Genomic_DNA"/>
</dbReference>
<dbReference type="PANTHER" id="PTHR42953:SF3">
    <property type="entry name" value="HIGH-AFFINITY ZINC UPTAKE SYSTEM PROTEIN ZNUA"/>
    <property type="match status" value="1"/>
</dbReference>
<evidence type="ECO:0000313" key="4">
    <source>
        <dbReference type="EMBL" id="SCM55270.1"/>
    </source>
</evidence>
<evidence type="ECO:0000256" key="3">
    <source>
        <dbReference type="ARBA" id="ARBA00022729"/>
    </source>
</evidence>
<dbReference type="STRING" id="1642646.ING2E5A_0190"/>
<dbReference type="GO" id="GO:0046872">
    <property type="term" value="F:metal ion binding"/>
    <property type="evidence" value="ECO:0007669"/>
    <property type="project" value="InterPro"/>
</dbReference>
<protein>
    <submittedName>
        <fullName evidence="4">High-affinity zinc uptake system binding-protein ZnuA</fullName>
    </submittedName>
</protein>
<dbReference type="KEGG" id="pmuc:ING2E5A_0190"/>
<dbReference type="Pfam" id="PF01297">
    <property type="entry name" value="ZnuA"/>
    <property type="match status" value="1"/>
</dbReference>
<keyword evidence="2" id="KW-0813">Transport</keyword>
<proteinExistence type="inferred from homology"/>
<name>A0A1G4G3C6_9BACT</name>
<comment type="similarity">
    <text evidence="1">Belongs to the bacterial solute-binding protein 9 family.</text>
</comment>
<evidence type="ECO:0000256" key="2">
    <source>
        <dbReference type="ARBA" id="ARBA00022448"/>
    </source>
</evidence>
<keyword evidence="5" id="KW-1185">Reference proteome</keyword>
<evidence type="ECO:0000313" key="5">
    <source>
        <dbReference type="Proteomes" id="UP000178485"/>
    </source>
</evidence>
<dbReference type="AlphaFoldDB" id="A0A1G4G3C6"/>
<organism evidence="4 5">
    <name type="scientific">Petrimonas mucosa</name>
    <dbReference type="NCBI Taxonomy" id="1642646"/>
    <lineage>
        <taxon>Bacteria</taxon>
        <taxon>Pseudomonadati</taxon>
        <taxon>Bacteroidota</taxon>
        <taxon>Bacteroidia</taxon>
        <taxon>Bacteroidales</taxon>
        <taxon>Dysgonomonadaceae</taxon>
        <taxon>Petrimonas</taxon>
    </lineage>
</organism>
<keyword evidence="3" id="KW-0732">Signal</keyword>
<accession>A0A1G4G3C6</accession>
<sequence length="298" mass="33789">MSRYSFTLAFALLLLACHPGREKKANVLTVTIEPQRYFLERIVGDKFQVNTLVPPGSSPETFEPSPSAMIKLGESRAYFKVGFLGYENAWANRLAENNPDMKIVDCSTGIELIYGGHDHHDHDHAHGDAEHDHDHAEAVDPHVWSSARNALIFSQNMLNAVVEIDGENAGYYRDNFEKLSQKIIETDSVLTGLLKEIPSRSFIVYHPALAYFARDYDLEQYSIEFEGKNPSPAQMRELVDLARAENIKTVFVQQEFDIKNSEVIAREIGAQSHTINPLAYAWDEELIRIARLLAKQER</sequence>
<reference evidence="4 5" key="1">
    <citation type="submission" date="2016-08" db="EMBL/GenBank/DDBJ databases">
        <authorList>
            <person name="Seilhamer J.J."/>
        </authorList>
    </citation>
    <scope>NUCLEOTIDE SEQUENCE [LARGE SCALE GENOMIC DNA]</scope>
    <source>
        <strain evidence="4">ING2-E5A</strain>
    </source>
</reference>
<gene>
    <name evidence="4" type="primary">znuA</name>
    <name evidence="4" type="ORF">ING2E5A_0190</name>
</gene>
<evidence type="ECO:0000256" key="1">
    <source>
        <dbReference type="ARBA" id="ARBA00011028"/>
    </source>
</evidence>
<dbReference type="PROSITE" id="PS51257">
    <property type="entry name" value="PROKAR_LIPOPROTEIN"/>
    <property type="match status" value="1"/>
</dbReference>
<dbReference type="RefSeq" id="WP_071135787.1">
    <property type="nucleotide sequence ID" value="NZ_DUQN01000062.1"/>
</dbReference>
<dbReference type="GO" id="GO:0030001">
    <property type="term" value="P:metal ion transport"/>
    <property type="evidence" value="ECO:0007669"/>
    <property type="project" value="InterPro"/>
</dbReference>
<dbReference type="Proteomes" id="UP000178485">
    <property type="component" value="Chromosome i"/>
</dbReference>
<dbReference type="Gene3D" id="3.40.50.1980">
    <property type="entry name" value="Nitrogenase molybdenum iron protein domain"/>
    <property type="match status" value="2"/>
</dbReference>
<dbReference type="PANTHER" id="PTHR42953">
    <property type="entry name" value="HIGH-AFFINITY ZINC UPTAKE SYSTEM PROTEIN ZNUA-RELATED"/>
    <property type="match status" value="1"/>
</dbReference>
<dbReference type="InterPro" id="IPR050492">
    <property type="entry name" value="Bact_metal-bind_prot9"/>
</dbReference>
<dbReference type="SUPFAM" id="SSF53807">
    <property type="entry name" value="Helical backbone' metal receptor"/>
    <property type="match status" value="1"/>
</dbReference>
<dbReference type="InterPro" id="IPR006127">
    <property type="entry name" value="ZnuA-like"/>
</dbReference>